<keyword evidence="6" id="KW-0814">Transposable element</keyword>
<feature type="region of interest" description="Disordered" evidence="7">
    <location>
        <begin position="419"/>
        <end position="438"/>
    </location>
</feature>
<feature type="region of interest" description="Disordered" evidence="7">
    <location>
        <begin position="1"/>
        <end position="21"/>
    </location>
</feature>
<evidence type="ECO:0000313" key="9">
    <source>
        <dbReference type="Proteomes" id="UP000092668"/>
    </source>
</evidence>
<dbReference type="AlphaFoldDB" id="A0A1B8S9C1"/>
<dbReference type="NCBIfam" id="NF033543">
    <property type="entry name" value="transpos_IS256"/>
    <property type="match status" value="1"/>
</dbReference>
<evidence type="ECO:0000256" key="3">
    <source>
        <dbReference type="ARBA" id="ARBA00022578"/>
    </source>
</evidence>
<organism evidence="8 9">
    <name type="scientific">Mycolicibacter kumamotonensis</name>
    <dbReference type="NCBI Taxonomy" id="354243"/>
    <lineage>
        <taxon>Bacteria</taxon>
        <taxon>Bacillati</taxon>
        <taxon>Actinomycetota</taxon>
        <taxon>Actinomycetes</taxon>
        <taxon>Mycobacteriales</taxon>
        <taxon>Mycobacteriaceae</taxon>
        <taxon>Mycolicibacter</taxon>
    </lineage>
</organism>
<keyword evidence="4 6" id="KW-0238">DNA-binding</keyword>
<reference evidence="8 9" key="1">
    <citation type="submission" date="2015-06" db="EMBL/GenBank/DDBJ databases">
        <title>Genome sequence of Mycobacterium kumamotonense strain Roo.</title>
        <authorList>
            <person name="Greninger A.L."/>
            <person name="Cunningham G."/>
            <person name="Miller S."/>
        </authorList>
    </citation>
    <scope>NUCLEOTIDE SEQUENCE [LARGE SCALE GENOMIC DNA]</scope>
    <source>
        <strain evidence="8 9">Roo</strain>
    </source>
</reference>
<evidence type="ECO:0000256" key="2">
    <source>
        <dbReference type="ARBA" id="ARBA00010961"/>
    </source>
</evidence>
<dbReference type="GO" id="GO:0006313">
    <property type="term" value="P:DNA transposition"/>
    <property type="evidence" value="ECO:0007669"/>
    <property type="project" value="UniProtKB-UniRule"/>
</dbReference>
<comment type="function">
    <text evidence="1 6">Required for the transposition of the insertion element.</text>
</comment>
<dbReference type="InterPro" id="IPR001207">
    <property type="entry name" value="Transposase_mutator"/>
</dbReference>
<dbReference type="Proteomes" id="UP000092668">
    <property type="component" value="Unassembled WGS sequence"/>
</dbReference>
<dbReference type="PROSITE" id="PS01007">
    <property type="entry name" value="TRANSPOSASE_MUTATOR"/>
    <property type="match status" value="1"/>
</dbReference>
<keyword evidence="9" id="KW-1185">Reference proteome</keyword>
<dbReference type="OrthoDB" id="9793302at2"/>
<dbReference type="GO" id="GO:0003677">
    <property type="term" value="F:DNA binding"/>
    <property type="evidence" value="ECO:0007669"/>
    <property type="project" value="UniProtKB-UniRule"/>
</dbReference>
<dbReference type="PATRIC" id="fig|354243.3.peg.4928"/>
<keyword evidence="3 6" id="KW-0815">Transposition</keyword>
<evidence type="ECO:0000313" key="8">
    <source>
        <dbReference type="EMBL" id="OBY29317.1"/>
    </source>
</evidence>
<evidence type="ECO:0000256" key="4">
    <source>
        <dbReference type="ARBA" id="ARBA00023125"/>
    </source>
</evidence>
<accession>A0A1B8S9C1</accession>
<name>A0A1B8S9C1_9MYCO</name>
<sequence>MLTVVHDADSSNDNTGGPGRSLLDEIVRDGARQMLAAALQAEVAAYVAQFADQLDEAGHRLVVRNGYHQAREVLTAAGAVEVKAPRVNDRRVDPDTGQRKRFSSAILPAWARKSPQMSEVLPLLYLHGLSTSDFGPALEQFLGSGAGLSATTITRLTAQWQDEAKAFAARDLSGTDYVYLWVDGIHLKVRLEQEKLCLLVMIGVRADGRKELVALTDGYRESTESWADLLRDARRRGMTAPVLAVGDGALGFWKALREVFPDTREQRCWFHKQGNVLAALPKSAHPAATAAMKEIYNAEDIDKAQLAVKAFEVDFGAKYPKVVAKITDDLDTLLEFYHYPAEHWIHLRTTNPIESTFATVRLRTKVTKGPGSRAAGLAMAYKLIDAAQARWRAVNAPHLVALVRAGAVFHKGKLLERPADITPPAAPTEAQPAGTEVA</sequence>
<dbReference type="STRING" id="354243.BST28_22805"/>
<dbReference type="PANTHER" id="PTHR33217:SF9">
    <property type="entry name" value="MUTATOR FAMILY TRANSPOSASE"/>
    <property type="match status" value="1"/>
</dbReference>
<gene>
    <name evidence="8" type="ORF">ACT18_23700</name>
</gene>
<dbReference type="RefSeq" id="WP_065289784.1">
    <property type="nucleotide sequence ID" value="NZ_LFOE01000103.1"/>
</dbReference>
<keyword evidence="5 6" id="KW-0233">DNA recombination</keyword>
<protein>
    <recommendedName>
        <fullName evidence="6">Mutator family transposase</fullName>
    </recommendedName>
</protein>
<evidence type="ECO:0000256" key="1">
    <source>
        <dbReference type="ARBA" id="ARBA00002190"/>
    </source>
</evidence>
<dbReference type="PANTHER" id="PTHR33217">
    <property type="entry name" value="TRANSPOSASE FOR INSERTION SEQUENCE ELEMENT IS1081"/>
    <property type="match status" value="1"/>
</dbReference>
<proteinExistence type="inferred from homology"/>
<evidence type="ECO:0000256" key="5">
    <source>
        <dbReference type="ARBA" id="ARBA00023172"/>
    </source>
</evidence>
<comment type="similarity">
    <text evidence="2 6">Belongs to the transposase mutator family.</text>
</comment>
<comment type="caution">
    <text evidence="8">The sequence shown here is derived from an EMBL/GenBank/DDBJ whole genome shotgun (WGS) entry which is preliminary data.</text>
</comment>
<dbReference type="EMBL" id="LFOE01000103">
    <property type="protein sequence ID" value="OBY29317.1"/>
    <property type="molecule type" value="Genomic_DNA"/>
</dbReference>
<evidence type="ECO:0000256" key="6">
    <source>
        <dbReference type="RuleBase" id="RU365089"/>
    </source>
</evidence>
<feature type="compositionally biased region" description="Low complexity" evidence="7">
    <location>
        <begin position="427"/>
        <end position="438"/>
    </location>
</feature>
<dbReference type="Pfam" id="PF00872">
    <property type="entry name" value="Transposase_mut"/>
    <property type="match status" value="1"/>
</dbReference>
<evidence type="ECO:0000256" key="7">
    <source>
        <dbReference type="SAM" id="MobiDB-lite"/>
    </source>
</evidence>
<dbReference type="GO" id="GO:0004803">
    <property type="term" value="F:transposase activity"/>
    <property type="evidence" value="ECO:0007669"/>
    <property type="project" value="UniProtKB-UniRule"/>
</dbReference>